<proteinExistence type="predicted"/>
<dbReference type="Proteomes" id="UP001139646">
    <property type="component" value="Unassembled WGS sequence"/>
</dbReference>
<keyword evidence="6" id="KW-1185">Reference proteome</keyword>
<evidence type="ECO:0000256" key="3">
    <source>
        <dbReference type="ARBA" id="ARBA00023163"/>
    </source>
</evidence>
<evidence type="ECO:0000313" key="6">
    <source>
        <dbReference type="Proteomes" id="UP001139646"/>
    </source>
</evidence>
<protein>
    <submittedName>
        <fullName evidence="5">MarR family transcriptional regulator</fullName>
    </submittedName>
</protein>
<evidence type="ECO:0000256" key="1">
    <source>
        <dbReference type="ARBA" id="ARBA00023015"/>
    </source>
</evidence>
<gene>
    <name evidence="5" type="ORF">L3081_01795</name>
</gene>
<reference evidence="5" key="1">
    <citation type="submission" date="2022-01" db="EMBL/GenBank/DDBJ databases">
        <title>Colwellia maritima, isolated from seawater.</title>
        <authorList>
            <person name="Kristyanto S."/>
            <person name="Jung J."/>
            <person name="Jeon C.O."/>
        </authorList>
    </citation>
    <scope>NUCLEOTIDE SEQUENCE</scope>
    <source>
        <strain evidence="5">MSW7</strain>
    </source>
</reference>
<dbReference type="SMART" id="SM00347">
    <property type="entry name" value="HTH_MARR"/>
    <property type="match status" value="1"/>
</dbReference>
<dbReference type="SUPFAM" id="SSF46785">
    <property type="entry name" value="Winged helix' DNA-binding domain"/>
    <property type="match status" value="1"/>
</dbReference>
<organism evidence="5 6">
    <name type="scientific">Colwellia maritima</name>
    <dbReference type="NCBI Taxonomy" id="2912588"/>
    <lineage>
        <taxon>Bacteria</taxon>
        <taxon>Pseudomonadati</taxon>
        <taxon>Pseudomonadota</taxon>
        <taxon>Gammaproteobacteria</taxon>
        <taxon>Alteromonadales</taxon>
        <taxon>Colwelliaceae</taxon>
        <taxon>Colwellia</taxon>
    </lineage>
</organism>
<evidence type="ECO:0000313" key="5">
    <source>
        <dbReference type="EMBL" id="MCI2282356.1"/>
    </source>
</evidence>
<name>A0ABS9WYR9_9GAMM</name>
<dbReference type="InterPro" id="IPR036388">
    <property type="entry name" value="WH-like_DNA-bd_sf"/>
</dbReference>
<sequence>MKKINGIYNVLERVCTLFRNETRLAGLKYGLQPVHLDILFYLSRCNKYSNTPAGVTEYIGITKGTMSQSITLLQSKKLLEKVQDQNDRRIIHLLLTKKGEGVTKKSTPPSSLKLALENYSAEQRNILQTELENILLSLQGGNNNSSFGLCNTCTFHRPISKTHFHCELTGEALETAW</sequence>
<dbReference type="Gene3D" id="1.10.10.10">
    <property type="entry name" value="Winged helix-like DNA-binding domain superfamily/Winged helix DNA-binding domain"/>
    <property type="match status" value="1"/>
</dbReference>
<keyword evidence="2" id="KW-0238">DNA-binding</keyword>
<dbReference type="EMBL" id="JAKKSL010000001">
    <property type="protein sequence ID" value="MCI2282356.1"/>
    <property type="molecule type" value="Genomic_DNA"/>
</dbReference>
<keyword evidence="3" id="KW-0804">Transcription</keyword>
<dbReference type="PANTHER" id="PTHR42756">
    <property type="entry name" value="TRANSCRIPTIONAL REGULATOR, MARR"/>
    <property type="match status" value="1"/>
</dbReference>
<accession>A0ABS9WYR9</accession>
<dbReference type="InterPro" id="IPR000835">
    <property type="entry name" value="HTH_MarR-typ"/>
</dbReference>
<comment type="caution">
    <text evidence="5">The sequence shown here is derived from an EMBL/GenBank/DDBJ whole genome shotgun (WGS) entry which is preliminary data.</text>
</comment>
<dbReference type="PROSITE" id="PS50995">
    <property type="entry name" value="HTH_MARR_2"/>
    <property type="match status" value="1"/>
</dbReference>
<dbReference type="RefSeq" id="WP_242283007.1">
    <property type="nucleotide sequence ID" value="NZ_JAKKSL010000001.1"/>
</dbReference>
<feature type="domain" description="HTH marR-type" evidence="4">
    <location>
        <begin position="1"/>
        <end position="136"/>
    </location>
</feature>
<evidence type="ECO:0000259" key="4">
    <source>
        <dbReference type="PROSITE" id="PS50995"/>
    </source>
</evidence>
<evidence type="ECO:0000256" key="2">
    <source>
        <dbReference type="ARBA" id="ARBA00023125"/>
    </source>
</evidence>
<dbReference type="InterPro" id="IPR036390">
    <property type="entry name" value="WH_DNA-bd_sf"/>
</dbReference>
<dbReference type="Pfam" id="PF12802">
    <property type="entry name" value="MarR_2"/>
    <property type="match status" value="1"/>
</dbReference>
<dbReference type="PANTHER" id="PTHR42756:SF1">
    <property type="entry name" value="TRANSCRIPTIONAL REPRESSOR OF EMRAB OPERON"/>
    <property type="match status" value="1"/>
</dbReference>
<keyword evidence="1" id="KW-0805">Transcription regulation</keyword>